<dbReference type="Proteomes" id="UP001210211">
    <property type="component" value="Unassembled WGS sequence"/>
</dbReference>
<dbReference type="InterPro" id="IPR032710">
    <property type="entry name" value="NTF2-like_dom_sf"/>
</dbReference>
<evidence type="ECO:0000313" key="2">
    <source>
        <dbReference type="Proteomes" id="UP001210211"/>
    </source>
</evidence>
<sequence>MRNITCCIPTDANYGTICNQLIPLPYKCQPNSPTFSFTAFLTKSRSKYPIQFSSLPDYISNPELATHLNQSEPDIIEEENRNKYLVIKLYNALNSRDVDTVHRLLTTDLEWWFHGPPHHQHMMRLLTGTSPDDLFLFIPRSICVLGLVVLVEGTDITGLAYWVHVWTVGSNGVITQVREYFNTSLTVTRVGDGTNNSSIRSSPVWQSQLPNHSNKSLPGLVLAI</sequence>
<dbReference type="AlphaFoldDB" id="A0AAD5Z7G1"/>
<proteinExistence type="predicted"/>
<organism evidence="1 2">
    <name type="scientific">Rhynchospora tenuis</name>
    <dbReference type="NCBI Taxonomy" id="198213"/>
    <lineage>
        <taxon>Eukaryota</taxon>
        <taxon>Viridiplantae</taxon>
        <taxon>Streptophyta</taxon>
        <taxon>Embryophyta</taxon>
        <taxon>Tracheophyta</taxon>
        <taxon>Spermatophyta</taxon>
        <taxon>Magnoliopsida</taxon>
        <taxon>Liliopsida</taxon>
        <taxon>Poales</taxon>
        <taxon>Cyperaceae</taxon>
        <taxon>Cyperoideae</taxon>
        <taxon>Rhynchosporeae</taxon>
        <taxon>Rhynchospora</taxon>
    </lineage>
</organism>
<dbReference type="SUPFAM" id="SSF54427">
    <property type="entry name" value="NTF2-like"/>
    <property type="match status" value="1"/>
</dbReference>
<dbReference type="Gene3D" id="3.10.450.50">
    <property type="match status" value="1"/>
</dbReference>
<keyword evidence="2" id="KW-1185">Reference proteome</keyword>
<dbReference type="InterPro" id="IPR009798">
    <property type="entry name" value="Wun1-like"/>
</dbReference>
<accession>A0AAD5Z7G1</accession>
<gene>
    <name evidence="1" type="ORF">LUZ61_017477</name>
</gene>
<dbReference type="Pfam" id="PF07107">
    <property type="entry name" value="WI12"/>
    <property type="match status" value="1"/>
</dbReference>
<dbReference type="PANTHER" id="PTHR33703:SF1">
    <property type="entry name" value="WOUND-INDUCED PROTEIN 1"/>
    <property type="match status" value="1"/>
</dbReference>
<evidence type="ECO:0000313" key="1">
    <source>
        <dbReference type="EMBL" id="KAJ3688313.1"/>
    </source>
</evidence>
<reference evidence="1 2" key="1">
    <citation type="journal article" date="2022" name="Cell">
        <title>Repeat-based holocentromeres influence genome architecture and karyotype evolution.</title>
        <authorList>
            <person name="Hofstatter P.G."/>
            <person name="Thangavel G."/>
            <person name="Lux T."/>
            <person name="Neumann P."/>
            <person name="Vondrak T."/>
            <person name="Novak P."/>
            <person name="Zhang M."/>
            <person name="Costa L."/>
            <person name="Castellani M."/>
            <person name="Scott A."/>
            <person name="Toegelov H."/>
            <person name="Fuchs J."/>
            <person name="Mata-Sucre Y."/>
            <person name="Dias Y."/>
            <person name="Vanzela A.L.L."/>
            <person name="Huettel B."/>
            <person name="Almeida C.C.S."/>
            <person name="Simkova H."/>
            <person name="Souza G."/>
            <person name="Pedrosa-Harand A."/>
            <person name="Macas J."/>
            <person name="Mayer K.F.X."/>
            <person name="Houben A."/>
            <person name="Marques A."/>
        </authorList>
    </citation>
    <scope>NUCLEOTIDE SEQUENCE [LARGE SCALE GENOMIC DNA]</scope>
    <source>
        <strain evidence="1">RhyTen1mFocal</strain>
    </source>
</reference>
<dbReference type="PANTHER" id="PTHR33703">
    <property type="entry name" value="OS07G0691300 PROTEIN"/>
    <property type="match status" value="1"/>
</dbReference>
<comment type="caution">
    <text evidence="1">The sequence shown here is derived from an EMBL/GenBank/DDBJ whole genome shotgun (WGS) entry which is preliminary data.</text>
</comment>
<dbReference type="EMBL" id="JAMRDG010000002">
    <property type="protein sequence ID" value="KAJ3688313.1"/>
    <property type="molecule type" value="Genomic_DNA"/>
</dbReference>
<protein>
    <submittedName>
        <fullName evidence="1">Uncharacterized protein</fullName>
    </submittedName>
</protein>
<name>A0AAD5Z7G1_9POAL</name>